<evidence type="ECO:0000313" key="3">
    <source>
        <dbReference type="Proteomes" id="UP001279410"/>
    </source>
</evidence>
<sequence>MVSSVNGGSGSETVYKRRRVDRASPLTEVLTPAQQRHTARHRKQKLMSKLSDSGFEEDLGSSPVSSPIRTNAPPLPLDVVTDVSVLEVPAGQLFCRRRLWII</sequence>
<feature type="compositionally biased region" description="Basic residues" evidence="1">
    <location>
        <begin position="37"/>
        <end position="46"/>
    </location>
</feature>
<accession>A0AAD3MIM4</accession>
<reference evidence="2" key="1">
    <citation type="submission" date="2022-08" db="EMBL/GenBank/DDBJ databases">
        <title>Genome sequencing of akame (Lates japonicus).</title>
        <authorList>
            <person name="Hashiguchi Y."/>
            <person name="Takahashi H."/>
        </authorList>
    </citation>
    <scope>NUCLEOTIDE SEQUENCE</scope>
    <source>
        <strain evidence="2">Kochi</strain>
    </source>
</reference>
<dbReference type="EMBL" id="BRZM01000019">
    <property type="protein sequence ID" value="GLD54275.1"/>
    <property type="molecule type" value="Genomic_DNA"/>
</dbReference>
<comment type="caution">
    <text evidence="2">The sequence shown here is derived from an EMBL/GenBank/DDBJ whole genome shotgun (WGS) entry which is preliminary data.</text>
</comment>
<gene>
    <name evidence="2" type="ORF">AKAME5_000691800</name>
</gene>
<feature type="region of interest" description="Disordered" evidence="1">
    <location>
        <begin position="1"/>
        <end position="72"/>
    </location>
</feature>
<organism evidence="2 3">
    <name type="scientific">Lates japonicus</name>
    <name type="common">Japanese lates</name>
    <dbReference type="NCBI Taxonomy" id="270547"/>
    <lineage>
        <taxon>Eukaryota</taxon>
        <taxon>Metazoa</taxon>
        <taxon>Chordata</taxon>
        <taxon>Craniata</taxon>
        <taxon>Vertebrata</taxon>
        <taxon>Euteleostomi</taxon>
        <taxon>Actinopterygii</taxon>
        <taxon>Neopterygii</taxon>
        <taxon>Teleostei</taxon>
        <taxon>Neoteleostei</taxon>
        <taxon>Acanthomorphata</taxon>
        <taxon>Carangaria</taxon>
        <taxon>Carangaria incertae sedis</taxon>
        <taxon>Centropomidae</taxon>
        <taxon>Lates</taxon>
    </lineage>
</organism>
<dbReference type="Proteomes" id="UP001279410">
    <property type="component" value="Unassembled WGS sequence"/>
</dbReference>
<keyword evidence="3" id="KW-1185">Reference proteome</keyword>
<proteinExistence type="predicted"/>
<dbReference type="AlphaFoldDB" id="A0AAD3MIM4"/>
<protein>
    <submittedName>
        <fullName evidence="2">Cyclin-O</fullName>
    </submittedName>
</protein>
<evidence type="ECO:0000313" key="2">
    <source>
        <dbReference type="EMBL" id="GLD54275.1"/>
    </source>
</evidence>
<evidence type="ECO:0000256" key="1">
    <source>
        <dbReference type="SAM" id="MobiDB-lite"/>
    </source>
</evidence>
<name>A0AAD3MIM4_LATJO</name>